<dbReference type="CDD" id="cd00118">
    <property type="entry name" value="LysM"/>
    <property type="match status" value="1"/>
</dbReference>
<dbReference type="PROSITE" id="PS51782">
    <property type="entry name" value="LYSM"/>
    <property type="match status" value="1"/>
</dbReference>
<name>A0A0G0VQL5_UNCKA</name>
<feature type="domain" description="LysM" evidence="1">
    <location>
        <begin position="59"/>
        <end position="112"/>
    </location>
</feature>
<dbReference type="AlphaFoldDB" id="A0A0G0VQL5"/>
<dbReference type="Gene3D" id="3.10.350.10">
    <property type="entry name" value="LysM domain"/>
    <property type="match status" value="1"/>
</dbReference>
<evidence type="ECO:0000313" key="3">
    <source>
        <dbReference type="Proteomes" id="UP000033947"/>
    </source>
</evidence>
<gene>
    <name evidence="2" type="ORF">UU55_C0005G0087</name>
</gene>
<dbReference type="InterPro" id="IPR018392">
    <property type="entry name" value="LysM"/>
</dbReference>
<reference evidence="2 3" key="1">
    <citation type="journal article" date="2015" name="Nature">
        <title>rRNA introns, odd ribosomes, and small enigmatic genomes across a large radiation of phyla.</title>
        <authorList>
            <person name="Brown C.T."/>
            <person name="Hug L.A."/>
            <person name="Thomas B.C."/>
            <person name="Sharon I."/>
            <person name="Castelle C.J."/>
            <person name="Singh A."/>
            <person name="Wilkins M.J."/>
            <person name="Williams K.H."/>
            <person name="Banfield J.F."/>
        </authorList>
    </citation>
    <scope>NUCLEOTIDE SEQUENCE [LARGE SCALE GENOMIC DNA]</scope>
</reference>
<organism evidence="2 3">
    <name type="scientific">candidate division WWE3 bacterium GW2011_GWC2_41_23</name>
    <dbReference type="NCBI Taxonomy" id="1619123"/>
    <lineage>
        <taxon>Bacteria</taxon>
        <taxon>Katanobacteria</taxon>
    </lineage>
</organism>
<dbReference type="InterPro" id="IPR036779">
    <property type="entry name" value="LysM_dom_sf"/>
</dbReference>
<evidence type="ECO:0000313" key="2">
    <source>
        <dbReference type="EMBL" id="KKS03179.1"/>
    </source>
</evidence>
<dbReference type="Proteomes" id="UP000033947">
    <property type="component" value="Unassembled WGS sequence"/>
</dbReference>
<proteinExistence type="predicted"/>
<sequence length="187" mass="20959">MNLLLKIVALILLLLGTVLASNKIAEVIKSKLSEPVNSNQLVKYDCPLKGKLFTDAYFTDYTVKKGDTLLSISKDQLGTTDRVLDIVIQNKDKFPQLSLENNFLEVGWTLKILKPQYGPYSYILRRVTGRIAEYSNNRIGMEWGTGDQVYFYPSEQTQLVGGNGFKVGDCVIITHAGLDLISIEHQN</sequence>
<evidence type="ECO:0000259" key="1">
    <source>
        <dbReference type="PROSITE" id="PS51782"/>
    </source>
</evidence>
<dbReference type="EMBL" id="LCBB01000005">
    <property type="protein sequence ID" value="KKS03179.1"/>
    <property type="molecule type" value="Genomic_DNA"/>
</dbReference>
<protein>
    <recommendedName>
        <fullName evidence="1">LysM domain-containing protein</fullName>
    </recommendedName>
</protein>
<dbReference type="Pfam" id="PF01476">
    <property type="entry name" value="LysM"/>
    <property type="match status" value="1"/>
</dbReference>
<accession>A0A0G0VQL5</accession>
<comment type="caution">
    <text evidence="2">The sequence shown here is derived from an EMBL/GenBank/DDBJ whole genome shotgun (WGS) entry which is preliminary data.</text>
</comment>